<protein>
    <recommendedName>
        <fullName evidence="3">PPM-type phosphatase domain-containing protein</fullName>
    </recommendedName>
</protein>
<evidence type="ECO:0000256" key="1">
    <source>
        <dbReference type="ARBA" id="ARBA00022801"/>
    </source>
</evidence>
<keyword evidence="2" id="KW-0472">Membrane</keyword>
<name>A0A853DKS5_9MICO</name>
<evidence type="ECO:0000313" key="5">
    <source>
        <dbReference type="Proteomes" id="UP000571817"/>
    </source>
</evidence>
<proteinExistence type="predicted"/>
<keyword evidence="2" id="KW-0812">Transmembrane</keyword>
<dbReference type="PANTHER" id="PTHR43156:SF2">
    <property type="entry name" value="STAGE II SPORULATION PROTEIN E"/>
    <property type="match status" value="1"/>
</dbReference>
<dbReference type="InterPro" id="IPR036457">
    <property type="entry name" value="PPM-type-like_dom_sf"/>
</dbReference>
<dbReference type="EMBL" id="JACCFW010000001">
    <property type="protein sequence ID" value="NYJ75280.1"/>
    <property type="molecule type" value="Genomic_DNA"/>
</dbReference>
<dbReference type="RefSeq" id="WP_179481815.1">
    <property type="nucleotide sequence ID" value="NZ_JACCFW010000001.1"/>
</dbReference>
<gene>
    <name evidence="4" type="ORF">HNR15_002243</name>
</gene>
<accession>A0A853DKS5</accession>
<dbReference type="Proteomes" id="UP000571817">
    <property type="component" value="Unassembled WGS sequence"/>
</dbReference>
<feature type="transmembrane region" description="Helical" evidence="2">
    <location>
        <begin position="46"/>
        <end position="65"/>
    </location>
</feature>
<feature type="transmembrane region" description="Helical" evidence="2">
    <location>
        <begin position="21"/>
        <end position="40"/>
    </location>
</feature>
<dbReference type="InterPro" id="IPR052016">
    <property type="entry name" value="Bact_Sigma-Reg"/>
</dbReference>
<dbReference type="SUPFAM" id="SSF81606">
    <property type="entry name" value="PP2C-like"/>
    <property type="match status" value="1"/>
</dbReference>
<reference evidence="4 5" key="1">
    <citation type="submission" date="2020-07" db="EMBL/GenBank/DDBJ databases">
        <title>Sequencing the genomes of 1000 actinobacteria strains.</title>
        <authorList>
            <person name="Klenk H.-P."/>
        </authorList>
    </citation>
    <scope>NUCLEOTIDE SEQUENCE [LARGE SCALE GENOMIC DNA]</scope>
    <source>
        <strain evidence="4 5">DSM 29531</strain>
    </source>
</reference>
<dbReference type="GO" id="GO:0016791">
    <property type="term" value="F:phosphatase activity"/>
    <property type="evidence" value="ECO:0007669"/>
    <property type="project" value="TreeGrafter"/>
</dbReference>
<organism evidence="4 5">
    <name type="scientific">Allobranchiibius huperziae</name>
    <dbReference type="NCBI Taxonomy" id="1874116"/>
    <lineage>
        <taxon>Bacteria</taxon>
        <taxon>Bacillati</taxon>
        <taxon>Actinomycetota</taxon>
        <taxon>Actinomycetes</taxon>
        <taxon>Micrococcales</taxon>
        <taxon>Dermacoccaceae</taxon>
        <taxon>Allobranchiibius</taxon>
    </lineage>
</organism>
<dbReference type="PANTHER" id="PTHR43156">
    <property type="entry name" value="STAGE II SPORULATION PROTEIN E-RELATED"/>
    <property type="match status" value="1"/>
</dbReference>
<comment type="caution">
    <text evidence="4">The sequence shown here is derived from an EMBL/GenBank/DDBJ whole genome shotgun (WGS) entry which is preliminary data.</text>
</comment>
<keyword evidence="2" id="KW-1133">Transmembrane helix</keyword>
<dbReference type="AlphaFoldDB" id="A0A853DKS5"/>
<evidence type="ECO:0000313" key="4">
    <source>
        <dbReference type="EMBL" id="NYJ75280.1"/>
    </source>
</evidence>
<dbReference type="SMART" id="SM00331">
    <property type="entry name" value="PP2C_SIG"/>
    <property type="match status" value="1"/>
</dbReference>
<keyword evidence="1" id="KW-0378">Hydrolase</keyword>
<keyword evidence="5" id="KW-1185">Reference proteome</keyword>
<evidence type="ECO:0000256" key="2">
    <source>
        <dbReference type="SAM" id="Phobius"/>
    </source>
</evidence>
<dbReference type="InterPro" id="IPR001932">
    <property type="entry name" value="PPM-type_phosphatase-like_dom"/>
</dbReference>
<dbReference type="Gene3D" id="3.60.40.10">
    <property type="entry name" value="PPM-type phosphatase domain"/>
    <property type="match status" value="1"/>
</dbReference>
<evidence type="ECO:0000259" key="3">
    <source>
        <dbReference type="SMART" id="SM00331"/>
    </source>
</evidence>
<sequence>MAVHVHFTPRDATREDGVRRPPVGAAIIAALCIIVVLTVLSARFDGLLAAVLVLAAGGGALGLGVSSVRHSPWLSHAVSSTLLHELHERVRVQGRMPELPAGWRVESVTRAADGDRFSGDFVIGNRTDEHRFEVALVDVSGSGHEAGSRSMLMGGAVSGLLGPVAPQDFLPAANDYLVRQNWSEGFATAIHVCVDLADGSFSVGSAGHPAAVQFHAASNIWTTVEGATGTCLGVLEGQNARDYPRVAGVLEHGDALLLYTDGIVETRDLDLSEGLAQVLDTIRALPTSVGSAGRVCEAARSGQGDDRTAVMLCRD</sequence>
<feature type="domain" description="PPM-type phosphatase" evidence="3">
    <location>
        <begin position="100"/>
        <end position="314"/>
    </location>
</feature>
<dbReference type="Pfam" id="PF07228">
    <property type="entry name" value="SpoIIE"/>
    <property type="match status" value="1"/>
</dbReference>